<gene>
    <name evidence="8 11" type="primary">hemC</name>
    <name evidence="11" type="ORF">V3330_06495</name>
</gene>
<dbReference type="InterPro" id="IPR022417">
    <property type="entry name" value="Porphobilin_deaminase_N"/>
</dbReference>
<evidence type="ECO:0000256" key="2">
    <source>
        <dbReference type="ARBA" id="ARBA00004735"/>
    </source>
</evidence>
<proteinExistence type="inferred from homology"/>
<evidence type="ECO:0000259" key="9">
    <source>
        <dbReference type="Pfam" id="PF01379"/>
    </source>
</evidence>
<dbReference type="RefSeq" id="WP_354694584.1">
    <property type="nucleotide sequence ID" value="NZ_JAZHOG010000003.1"/>
</dbReference>
<comment type="similarity">
    <text evidence="3 8">Belongs to the HMBS family.</text>
</comment>
<protein>
    <recommendedName>
        <fullName evidence="8">Porphobilinogen deaminase</fullName>
        <shortName evidence="8">PBG</shortName>
        <ecNumber evidence="8">2.5.1.61</ecNumber>
    </recommendedName>
    <alternativeName>
        <fullName evidence="8">Hydroxymethylbilane synthase</fullName>
        <shortName evidence="8">HMBS</shortName>
    </alternativeName>
    <alternativeName>
        <fullName evidence="8">Pre-uroporphyrinogen synthase</fullName>
    </alternativeName>
</protein>
<evidence type="ECO:0000256" key="1">
    <source>
        <dbReference type="ARBA" id="ARBA00002869"/>
    </source>
</evidence>
<dbReference type="EMBL" id="JAZHOG010000003">
    <property type="protein sequence ID" value="MEJ8567271.1"/>
    <property type="molecule type" value="Genomic_DNA"/>
</dbReference>
<dbReference type="FunFam" id="3.40.190.10:FF:000005">
    <property type="entry name" value="Porphobilinogen deaminase"/>
    <property type="match status" value="1"/>
</dbReference>
<dbReference type="SUPFAM" id="SSF53850">
    <property type="entry name" value="Periplasmic binding protein-like II"/>
    <property type="match status" value="1"/>
</dbReference>
<dbReference type="Gene3D" id="3.40.190.10">
    <property type="entry name" value="Periplasmic binding protein-like II"/>
    <property type="match status" value="2"/>
</dbReference>
<dbReference type="AlphaFoldDB" id="A0AAW9RC98"/>
<keyword evidence="12" id="KW-1185">Reference proteome</keyword>
<organism evidence="11 12">
    <name type="scientific">Elongatibacter sediminis</name>
    <dbReference type="NCBI Taxonomy" id="3119006"/>
    <lineage>
        <taxon>Bacteria</taxon>
        <taxon>Pseudomonadati</taxon>
        <taxon>Pseudomonadota</taxon>
        <taxon>Gammaproteobacteria</taxon>
        <taxon>Chromatiales</taxon>
        <taxon>Wenzhouxiangellaceae</taxon>
        <taxon>Elongatibacter</taxon>
    </lineage>
</organism>
<comment type="pathway">
    <text evidence="2">Porphyrin-containing compound metabolism; protoporphyrin-IX biosynthesis; coproporphyrinogen-III from 5-aminolevulinate: step 2/4.</text>
</comment>
<dbReference type="NCBIfam" id="TIGR00212">
    <property type="entry name" value="hemC"/>
    <property type="match status" value="1"/>
</dbReference>
<feature type="modified residue" description="S-(dipyrrolylmethanemethyl)cysteine" evidence="8">
    <location>
        <position position="243"/>
    </location>
</feature>
<feature type="domain" description="Porphobilinogen deaminase N-terminal" evidence="9">
    <location>
        <begin position="7"/>
        <end position="212"/>
    </location>
</feature>
<evidence type="ECO:0000256" key="4">
    <source>
        <dbReference type="ARBA" id="ARBA00011245"/>
    </source>
</evidence>
<comment type="function">
    <text evidence="1 8">Tetrapolymerization of the monopyrrole PBG into the hydroxymethylbilane pre-uroporphyrinogen in several discrete steps.</text>
</comment>
<keyword evidence="5 8" id="KW-0808">Transferase</keyword>
<dbReference type="Pfam" id="PF03900">
    <property type="entry name" value="Porphobil_deamC"/>
    <property type="match status" value="1"/>
</dbReference>
<dbReference type="EC" id="2.5.1.61" evidence="8"/>
<keyword evidence="6 8" id="KW-0627">Porphyrin biosynthesis</keyword>
<comment type="caution">
    <text evidence="11">The sequence shown here is derived from an EMBL/GenBank/DDBJ whole genome shotgun (WGS) entry which is preliminary data.</text>
</comment>
<dbReference type="CDD" id="cd13646">
    <property type="entry name" value="PBP2_EcHMBS_like"/>
    <property type="match status" value="1"/>
</dbReference>
<sequence>MTDSARLVIATRRSELALWQANHVAALLRELHDGLEVELLPLVTQGDRVLDRPLAQIGGKGLFLKELETALLDGRADLAVHSMKDVPVVETEGLPVDTVLQRANPFDGLLGRTADRLAGLASGARVGTSSLRRQCQLRALRPDLEIADLRGNINTRIGRLDAGDYDAIVLACAGLERLGLQQRVTEVLAAPDWLPAPTQGTIGVQRRADDGSAARLLAPLQHPETAAVTRVERTIARRLEGSCQVPLAVFARFEGDHLAVDALVGSPDGRRVLRCTASGAPSDADRVASEVAGDLLDQGAREIISALSESAAH</sequence>
<dbReference type="PANTHER" id="PTHR11557">
    <property type="entry name" value="PORPHOBILINOGEN DEAMINASE"/>
    <property type="match status" value="1"/>
</dbReference>
<comment type="cofactor">
    <cofactor evidence="8">
        <name>dipyrromethane</name>
        <dbReference type="ChEBI" id="CHEBI:60342"/>
    </cofactor>
    <text evidence="8">Binds 1 dipyrromethane group covalently.</text>
</comment>
<evidence type="ECO:0000313" key="11">
    <source>
        <dbReference type="EMBL" id="MEJ8567271.1"/>
    </source>
</evidence>
<dbReference type="GO" id="GO:0006782">
    <property type="term" value="P:protoporphyrinogen IX biosynthetic process"/>
    <property type="evidence" value="ECO:0007669"/>
    <property type="project" value="UniProtKB-UniRule"/>
</dbReference>
<dbReference type="HAMAP" id="MF_00260">
    <property type="entry name" value="Porphobil_deam"/>
    <property type="match status" value="1"/>
</dbReference>
<dbReference type="FunFam" id="3.40.190.10:FF:000004">
    <property type="entry name" value="Porphobilinogen deaminase"/>
    <property type="match status" value="1"/>
</dbReference>
<dbReference type="InterPro" id="IPR036803">
    <property type="entry name" value="Porphobilinogen_deaminase_C_sf"/>
</dbReference>
<dbReference type="PIRSF" id="PIRSF001438">
    <property type="entry name" value="4pyrrol_synth_OHMeBilane_synth"/>
    <property type="match status" value="1"/>
</dbReference>
<evidence type="ECO:0000256" key="3">
    <source>
        <dbReference type="ARBA" id="ARBA00005638"/>
    </source>
</evidence>
<dbReference type="GO" id="GO:0005737">
    <property type="term" value="C:cytoplasm"/>
    <property type="evidence" value="ECO:0007669"/>
    <property type="project" value="UniProtKB-UniRule"/>
</dbReference>
<dbReference type="Gene3D" id="3.30.160.40">
    <property type="entry name" value="Porphobilinogen deaminase, C-terminal domain"/>
    <property type="match status" value="1"/>
</dbReference>
<dbReference type="PRINTS" id="PR00151">
    <property type="entry name" value="PORPHBDMNASE"/>
</dbReference>
<comment type="subunit">
    <text evidence="4 8">Monomer.</text>
</comment>
<name>A0AAW9RC98_9GAMM</name>
<evidence type="ECO:0000256" key="7">
    <source>
        <dbReference type="ARBA" id="ARBA00048169"/>
    </source>
</evidence>
<dbReference type="InterPro" id="IPR022419">
    <property type="entry name" value="Porphobilin_deaminase_cofac_BS"/>
</dbReference>
<dbReference type="InterPro" id="IPR000860">
    <property type="entry name" value="HemC"/>
</dbReference>
<dbReference type="Pfam" id="PF01379">
    <property type="entry name" value="Porphobil_deam"/>
    <property type="match status" value="1"/>
</dbReference>
<accession>A0AAW9RC98</accession>
<comment type="miscellaneous">
    <text evidence="8">The porphobilinogen subunits are added to the dipyrromethane group.</text>
</comment>
<evidence type="ECO:0000256" key="5">
    <source>
        <dbReference type="ARBA" id="ARBA00022679"/>
    </source>
</evidence>
<comment type="catalytic activity">
    <reaction evidence="7 8">
        <text>4 porphobilinogen + H2O = hydroxymethylbilane + 4 NH4(+)</text>
        <dbReference type="Rhea" id="RHEA:13185"/>
        <dbReference type="ChEBI" id="CHEBI:15377"/>
        <dbReference type="ChEBI" id="CHEBI:28938"/>
        <dbReference type="ChEBI" id="CHEBI:57845"/>
        <dbReference type="ChEBI" id="CHEBI:58126"/>
        <dbReference type="EC" id="2.5.1.61"/>
    </reaction>
</comment>
<feature type="domain" description="Porphobilinogen deaminase C-terminal" evidence="10">
    <location>
        <begin position="230"/>
        <end position="296"/>
    </location>
</feature>
<reference evidence="11 12" key="1">
    <citation type="submission" date="2024-02" db="EMBL/GenBank/DDBJ databases">
        <title>A novel Wenzhouxiangellaceae bacterium, isolated from coastal sediments.</title>
        <authorList>
            <person name="Du Z.-J."/>
            <person name="Ye Y.-Q."/>
            <person name="Zhang X.-Y."/>
        </authorList>
    </citation>
    <scope>NUCLEOTIDE SEQUENCE [LARGE SCALE GENOMIC DNA]</scope>
    <source>
        <strain evidence="11 12">CH-27</strain>
    </source>
</reference>
<evidence type="ECO:0000313" key="12">
    <source>
        <dbReference type="Proteomes" id="UP001359886"/>
    </source>
</evidence>
<dbReference type="PANTHER" id="PTHR11557:SF0">
    <property type="entry name" value="PORPHOBILINOGEN DEAMINASE"/>
    <property type="match status" value="1"/>
</dbReference>
<dbReference type="GO" id="GO:0004418">
    <property type="term" value="F:hydroxymethylbilane synthase activity"/>
    <property type="evidence" value="ECO:0007669"/>
    <property type="project" value="UniProtKB-UniRule"/>
</dbReference>
<dbReference type="InterPro" id="IPR022418">
    <property type="entry name" value="Porphobilinogen_deaminase_C"/>
</dbReference>
<evidence type="ECO:0000256" key="8">
    <source>
        <dbReference type="HAMAP-Rule" id="MF_00260"/>
    </source>
</evidence>
<evidence type="ECO:0000256" key="6">
    <source>
        <dbReference type="ARBA" id="ARBA00023244"/>
    </source>
</evidence>
<dbReference type="PROSITE" id="PS00533">
    <property type="entry name" value="PORPHOBILINOGEN_DEAM"/>
    <property type="match status" value="1"/>
</dbReference>
<dbReference type="SUPFAM" id="SSF54782">
    <property type="entry name" value="Porphobilinogen deaminase (hydroxymethylbilane synthase), C-terminal domain"/>
    <property type="match status" value="1"/>
</dbReference>
<dbReference type="Proteomes" id="UP001359886">
    <property type="component" value="Unassembled WGS sequence"/>
</dbReference>
<evidence type="ECO:0000259" key="10">
    <source>
        <dbReference type="Pfam" id="PF03900"/>
    </source>
</evidence>